<gene>
    <name evidence="2" type="ORF">JGS22_021875</name>
</gene>
<comment type="caution">
    <text evidence="2">The sequence shown here is derived from an EMBL/GenBank/DDBJ whole genome shotgun (WGS) entry which is preliminary data.</text>
</comment>
<dbReference type="AlphaFoldDB" id="A0A949JK37"/>
<keyword evidence="1" id="KW-0812">Transmembrane</keyword>
<proteinExistence type="predicted"/>
<evidence type="ECO:0000256" key="1">
    <source>
        <dbReference type="SAM" id="Phobius"/>
    </source>
</evidence>
<protein>
    <submittedName>
        <fullName evidence="2">DUF5134 domain-containing protein</fullName>
    </submittedName>
</protein>
<accession>A0A949JK37</accession>
<keyword evidence="3" id="KW-1185">Reference proteome</keyword>
<organism evidence="2 3">
    <name type="scientific">Streptomyces tardus</name>
    <dbReference type="NCBI Taxonomy" id="2780544"/>
    <lineage>
        <taxon>Bacteria</taxon>
        <taxon>Bacillati</taxon>
        <taxon>Actinomycetota</taxon>
        <taxon>Actinomycetes</taxon>
        <taxon>Kitasatosporales</taxon>
        <taxon>Streptomycetaceae</taxon>
        <taxon>Streptomyces</taxon>
    </lineage>
</organism>
<keyword evidence="1" id="KW-0472">Membrane</keyword>
<sequence>MHGPPLVGWLLVLVCATAGAVCLARSRRRTGGPERRSAWLETAMGFSMALMAVPGSPVPAPVFAVVFVGIGLVAALLWARNGPGPGRRHLPHHLIEAGAMAAMALGALGSGGGPGGHAAHSGGGAHGGGVGLPAALLACYFLVCALRRAASLATVPSPAAAQAVVAPANAVPAAASPVVAGPYAVAATPTATPAPVPGLAALPETAHACRAALALATAMMLLL</sequence>
<dbReference type="Proteomes" id="UP000694501">
    <property type="component" value="Unassembled WGS sequence"/>
</dbReference>
<dbReference type="Pfam" id="PF17197">
    <property type="entry name" value="DUF5134"/>
    <property type="match status" value="1"/>
</dbReference>
<dbReference type="RefSeq" id="WP_211039182.1">
    <property type="nucleotide sequence ID" value="NZ_JAELVF020000002.1"/>
</dbReference>
<name>A0A949JK37_9ACTN</name>
<feature type="transmembrane region" description="Helical" evidence="1">
    <location>
        <begin position="38"/>
        <end position="56"/>
    </location>
</feature>
<evidence type="ECO:0000313" key="3">
    <source>
        <dbReference type="Proteomes" id="UP000694501"/>
    </source>
</evidence>
<dbReference type="EMBL" id="JAELVF020000002">
    <property type="protein sequence ID" value="MBU7600209.1"/>
    <property type="molecule type" value="Genomic_DNA"/>
</dbReference>
<dbReference type="InterPro" id="IPR033458">
    <property type="entry name" value="DUF5134"/>
</dbReference>
<feature type="transmembrane region" description="Helical" evidence="1">
    <location>
        <begin position="62"/>
        <end position="79"/>
    </location>
</feature>
<evidence type="ECO:0000313" key="2">
    <source>
        <dbReference type="EMBL" id="MBU7600209.1"/>
    </source>
</evidence>
<reference evidence="2" key="1">
    <citation type="submission" date="2021-06" db="EMBL/GenBank/DDBJ databases">
        <title>Sequencing of actinobacteria type strains.</title>
        <authorList>
            <person name="Nguyen G.-S."/>
            <person name="Wentzel A."/>
        </authorList>
    </citation>
    <scope>NUCLEOTIDE SEQUENCE</scope>
    <source>
        <strain evidence="2">P38-E01</strain>
    </source>
</reference>
<feature type="transmembrane region" description="Helical" evidence="1">
    <location>
        <begin position="6"/>
        <end position="26"/>
    </location>
</feature>
<keyword evidence="1" id="KW-1133">Transmembrane helix</keyword>